<gene>
    <name evidence="1" type="ORF">DERYTH_LOCUS19363</name>
</gene>
<protein>
    <submittedName>
        <fullName evidence="1">25714_t:CDS:1</fullName>
    </submittedName>
</protein>
<proteinExistence type="predicted"/>
<dbReference type="Proteomes" id="UP000789405">
    <property type="component" value="Unassembled WGS sequence"/>
</dbReference>
<sequence length="53" mass="6240">FICVPQRLFYQGLIKSHYEGDSCLDTLTVQEDKMVQYKCNIEAKEHLEFQVSN</sequence>
<feature type="non-terminal residue" evidence="1">
    <location>
        <position position="1"/>
    </location>
</feature>
<keyword evidence="2" id="KW-1185">Reference proteome</keyword>
<dbReference type="AlphaFoldDB" id="A0A9N9JGM0"/>
<comment type="caution">
    <text evidence="1">The sequence shown here is derived from an EMBL/GenBank/DDBJ whole genome shotgun (WGS) entry which is preliminary data.</text>
</comment>
<dbReference type="EMBL" id="CAJVPY010021095">
    <property type="protein sequence ID" value="CAG8778281.1"/>
    <property type="molecule type" value="Genomic_DNA"/>
</dbReference>
<reference evidence="1" key="1">
    <citation type="submission" date="2021-06" db="EMBL/GenBank/DDBJ databases">
        <authorList>
            <person name="Kallberg Y."/>
            <person name="Tangrot J."/>
            <person name="Rosling A."/>
        </authorList>
    </citation>
    <scope>NUCLEOTIDE SEQUENCE</scope>
    <source>
        <strain evidence="1">MA453B</strain>
    </source>
</reference>
<organism evidence="1 2">
    <name type="scientific">Dentiscutata erythropus</name>
    <dbReference type="NCBI Taxonomy" id="1348616"/>
    <lineage>
        <taxon>Eukaryota</taxon>
        <taxon>Fungi</taxon>
        <taxon>Fungi incertae sedis</taxon>
        <taxon>Mucoromycota</taxon>
        <taxon>Glomeromycotina</taxon>
        <taxon>Glomeromycetes</taxon>
        <taxon>Diversisporales</taxon>
        <taxon>Gigasporaceae</taxon>
        <taxon>Dentiscutata</taxon>
    </lineage>
</organism>
<name>A0A9N9JGM0_9GLOM</name>
<accession>A0A9N9JGM0</accession>
<evidence type="ECO:0000313" key="2">
    <source>
        <dbReference type="Proteomes" id="UP000789405"/>
    </source>
</evidence>
<evidence type="ECO:0000313" key="1">
    <source>
        <dbReference type="EMBL" id="CAG8778281.1"/>
    </source>
</evidence>